<dbReference type="CDD" id="cd22157">
    <property type="entry name" value="F-box_AtFBW1-like"/>
    <property type="match status" value="1"/>
</dbReference>
<reference evidence="3" key="1">
    <citation type="journal article" date="2011" name="Nat. Genet.">
        <title>The Arabidopsis lyrata genome sequence and the basis of rapid genome size change.</title>
        <authorList>
            <person name="Hu T.T."/>
            <person name="Pattyn P."/>
            <person name="Bakker E.G."/>
            <person name="Cao J."/>
            <person name="Cheng J.-F."/>
            <person name="Clark R.M."/>
            <person name="Fahlgren N."/>
            <person name="Fawcett J.A."/>
            <person name="Grimwood J."/>
            <person name="Gundlach H."/>
            <person name="Haberer G."/>
            <person name="Hollister J.D."/>
            <person name="Ossowski S."/>
            <person name="Ottilar R.P."/>
            <person name="Salamov A.A."/>
            <person name="Schneeberger K."/>
            <person name="Spannagl M."/>
            <person name="Wang X."/>
            <person name="Yang L."/>
            <person name="Nasrallah M.E."/>
            <person name="Bergelson J."/>
            <person name="Carrington J.C."/>
            <person name="Gaut B.S."/>
            <person name="Schmutz J."/>
            <person name="Mayer K.F.X."/>
            <person name="Van de Peer Y."/>
            <person name="Grigoriev I.V."/>
            <person name="Nordborg M."/>
            <person name="Weigel D."/>
            <person name="Guo Y.-L."/>
        </authorList>
    </citation>
    <scope>NUCLEOTIDE SEQUENCE [LARGE SCALE GENOMIC DNA]</scope>
    <source>
        <strain evidence="3">cv. MN47</strain>
    </source>
</reference>
<evidence type="ECO:0000313" key="2">
    <source>
        <dbReference type="EMBL" id="EFH68977.1"/>
    </source>
</evidence>
<gene>
    <name evidence="2" type="ORF">ARALYDRAFT_679004</name>
</gene>
<dbReference type="Pfam" id="PF00646">
    <property type="entry name" value="F-box"/>
    <property type="match status" value="1"/>
</dbReference>
<accession>D7KPD8</accession>
<keyword evidence="3" id="KW-1185">Reference proteome</keyword>
<dbReference type="PANTHER" id="PTHR31672">
    <property type="entry name" value="BNACNNG10540D PROTEIN"/>
    <property type="match status" value="1"/>
</dbReference>
<sequence>MEATASSSSSLVNDVVEEIFLRLPVKSLIRLKSLSKQWRSTIQSRSFAERHLKFAKRSHMEHSKVIAINSREYFENEHRSICFHTLSLEPTPLLSFTLPKSHPKFSSFYVSKSCDGLFCIYSTKSEFIWVVNPATRWFRQLPPARFQILNHRMVQNLDDNWDPDLCYFTTPVTSLQISVVV</sequence>
<dbReference type="HOGENOM" id="CLU_1490982_0_0_1"/>
<dbReference type="Gramene" id="Al_scaffold_0001_1327">
    <property type="protein sequence ID" value="Al_scaffold_0001_1327"/>
    <property type="gene ID" value="Al_scaffold_0001_1327"/>
</dbReference>
<organism evidence="3">
    <name type="scientific">Arabidopsis lyrata subsp. lyrata</name>
    <name type="common">Lyre-leaved rock-cress</name>
    <dbReference type="NCBI Taxonomy" id="81972"/>
    <lineage>
        <taxon>Eukaryota</taxon>
        <taxon>Viridiplantae</taxon>
        <taxon>Streptophyta</taxon>
        <taxon>Embryophyta</taxon>
        <taxon>Tracheophyta</taxon>
        <taxon>Spermatophyta</taxon>
        <taxon>Magnoliopsida</taxon>
        <taxon>eudicotyledons</taxon>
        <taxon>Gunneridae</taxon>
        <taxon>Pentapetalae</taxon>
        <taxon>rosids</taxon>
        <taxon>malvids</taxon>
        <taxon>Brassicales</taxon>
        <taxon>Brassicaceae</taxon>
        <taxon>Camelineae</taxon>
        <taxon>Arabidopsis</taxon>
    </lineage>
</organism>
<evidence type="ECO:0000313" key="3">
    <source>
        <dbReference type="Proteomes" id="UP000008694"/>
    </source>
</evidence>
<dbReference type="SMART" id="SM00256">
    <property type="entry name" value="FBOX"/>
    <property type="match status" value="1"/>
</dbReference>
<dbReference type="Proteomes" id="UP000008694">
    <property type="component" value="Unassembled WGS sequence"/>
</dbReference>
<dbReference type="SUPFAM" id="SSF81383">
    <property type="entry name" value="F-box domain"/>
    <property type="match status" value="1"/>
</dbReference>
<proteinExistence type="predicted"/>
<dbReference type="InterPro" id="IPR001810">
    <property type="entry name" value="F-box_dom"/>
</dbReference>
<protein>
    <submittedName>
        <fullName evidence="2">Predicted protein</fullName>
    </submittedName>
</protein>
<dbReference type="PANTHER" id="PTHR31672:SF13">
    <property type="entry name" value="F-BOX PROTEIN CPR30-LIKE"/>
    <property type="match status" value="1"/>
</dbReference>
<name>D7KPD8_ARALL</name>
<evidence type="ECO:0000259" key="1">
    <source>
        <dbReference type="SMART" id="SM00256"/>
    </source>
</evidence>
<dbReference type="STRING" id="81972.D7KPD8"/>
<dbReference type="InterPro" id="IPR050796">
    <property type="entry name" value="SCF_F-box_component"/>
</dbReference>
<feature type="domain" description="F-box" evidence="1">
    <location>
        <begin position="11"/>
        <end position="51"/>
    </location>
</feature>
<dbReference type="EMBL" id="GL348713">
    <property type="protein sequence ID" value="EFH68977.1"/>
    <property type="molecule type" value="Genomic_DNA"/>
</dbReference>
<dbReference type="Gene3D" id="1.20.1280.50">
    <property type="match status" value="1"/>
</dbReference>
<dbReference type="AlphaFoldDB" id="D7KPD8"/>
<dbReference type="InterPro" id="IPR036047">
    <property type="entry name" value="F-box-like_dom_sf"/>
</dbReference>